<accession>A0A433HIX2</accession>
<dbReference type="EMBL" id="RYZZ01000017">
    <property type="protein sequence ID" value="RUQ28199.1"/>
    <property type="molecule type" value="Genomic_DNA"/>
</dbReference>
<keyword evidence="7 8" id="KW-0472">Membrane</keyword>
<dbReference type="PANTHER" id="PTHR43568">
    <property type="entry name" value="P PROTEIN"/>
    <property type="match status" value="1"/>
</dbReference>
<protein>
    <recommendedName>
        <fullName evidence="9">Citrate transporter-like domain-containing protein</fullName>
    </recommendedName>
</protein>
<evidence type="ECO:0000256" key="7">
    <source>
        <dbReference type="ARBA" id="ARBA00023136"/>
    </source>
</evidence>
<evidence type="ECO:0000256" key="1">
    <source>
        <dbReference type="ARBA" id="ARBA00004651"/>
    </source>
</evidence>
<feature type="transmembrane region" description="Helical" evidence="8">
    <location>
        <begin position="6"/>
        <end position="21"/>
    </location>
</feature>
<feature type="transmembrane region" description="Helical" evidence="8">
    <location>
        <begin position="360"/>
        <end position="389"/>
    </location>
</feature>
<evidence type="ECO:0000256" key="4">
    <source>
        <dbReference type="ARBA" id="ARBA00022475"/>
    </source>
</evidence>
<gene>
    <name evidence="10" type="ORF">ELQ35_13255</name>
</gene>
<keyword evidence="3" id="KW-0813">Transport</keyword>
<feature type="transmembrane region" description="Helical" evidence="8">
    <location>
        <begin position="229"/>
        <end position="262"/>
    </location>
</feature>
<dbReference type="Pfam" id="PF03600">
    <property type="entry name" value="CitMHS"/>
    <property type="match status" value="1"/>
</dbReference>
<feature type="transmembrane region" description="Helical" evidence="8">
    <location>
        <begin position="57"/>
        <end position="80"/>
    </location>
</feature>
<dbReference type="GO" id="GO:0005886">
    <property type="term" value="C:plasma membrane"/>
    <property type="evidence" value="ECO:0007669"/>
    <property type="project" value="UniProtKB-SubCell"/>
</dbReference>
<feature type="transmembrane region" description="Helical" evidence="8">
    <location>
        <begin position="282"/>
        <end position="303"/>
    </location>
</feature>
<keyword evidence="6 8" id="KW-1133">Transmembrane helix</keyword>
<feature type="transmembrane region" description="Helical" evidence="8">
    <location>
        <begin position="315"/>
        <end position="340"/>
    </location>
</feature>
<evidence type="ECO:0000259" key="9">
    <source>
        <dbReference type="Pfam" id="PF03600"/>
    </source>
</evidence>
<feature type="transmembrane region" description="Helical" evidence="8">
    <location>
        <begin position="401"/>
        <end position="422"/>
    </location>
</feature>
<dbReference type="GO" id="GO:0015105">
    <property type="term" value="F:arsenite transmembrane transporter activity"/>
    <property type="evidence" value="ECO:0007669"/>
    <property type="project" value="InterPro"/>
</dbReference>
<organism evidence="10 11">
    <name type="scientific">Peribacillus cavernae</name>
    <dbReference type="NCBI Taxonomy" id="1674310"/>
    <lineage>
        <taxon>Bacteria</taxon>
        <taxon>Bacillati</taxon>
        <taxon>Bacillota</taxon>
        <taxon>Bacilli</taxon>
        <taxon>Bacillales</taxon>
        <taxon>Bacillaceae</taxon>
        <taxon>Peribacillus</taxon>
    </lineage>
</organism>
<dbReference type="PRINTS" id="PR00758">
    <property type="entry name" value="ARSENICPUMP"/>
</dbReference>
<feature type="domain" description="Citrate transporter-like" evidence="9">
    <location>
        <begin position="16"/>
        <end position="367"/>
    </location>
</feature>
<dbReference type="OrthoDB" id="9765532at2"/>
<dbReference type="InterPro" id="IPR051475">
    <property type="entry name" value="Diverse_Ion_Transporter"/>
</dbReference>
<comment type="caution">
    <text evidence="10">The sequence shown here is derived from an EMBL/GenBank/DDBJ whole genome shotgun (WGS) entry which is preliminary data.</text>
</comment>
<name>A0A433HIX2_9BACI</name>
<dbReference type="PANTHER" id="PTHR43568:SF1">
    <property type="entry name" value="P PROTEIN"/>
    <property type="match status" value="1"/>
</dbReference>
<dbReference type="InterPro" id="IPR000802">
    <property type="entry name" value="Arsenical_pump_ArsB"/>
</dbReference>
<evidence type="ECO:0000256" key="6">
    <source>
        <dbReference type="ARBA" id="ARBA00022989"/>
    </source>
</evidence>
<evidence type="ECO:0000313" key="11">
    <source>
        <dbReference type="Proteomes" id="UP000267430"/>
    </source>
</evidence>
<evidence type="ECO:0000313" key="10">
    <source>
        <dbReference type="EMBL" id="RUQ28199.1"/>
    </source>
</evidence>
<dbReference type="RefSeq" id="WP_126865306.1">
    <property type="nucleotide sequence ID" value="NZ_JAUSTX010000002.1"/>
</dbReference>
<dbReference type="AlphaFoldDB" id="A0A433HIX2"/>
<proteinExistence type="inferred from homology"/>
<evidence type="ECO:0000256" key="3">
    <source>
        <dbReference type="ARBA" id="ARBA00022448"/>
    </source>
</evidence>
<sequence>MDQQALIAIGIFVITYALIIAEKVHRTVIAMASGLLMVAVGILNQESALHHIDFNTIGLLIGMMIMVSITGQTGIFDYIAVKAAQIAKASPIKVLVMLGIITAFGSAFLDNVTTVLLIVPVTFTITRQLGVNPIPYLITEIFSSNIGGTSTMIGDPPNIMMGSAVKELTFLSFIDNLFLISFFILFVTVAILALWYKNDLKTTDELKQALLKKNAREEMKDVNLLKKCLFALAITIGGFFLHQFIHIETATIALIGAFILLFLTGEKYLDHALEKVEWTTLFFFIGLFVVVGGLVETGVISALAKQAISLTGGELVPTTMLVLWISAIASAFIDNIPFVATMIPLIQEMGNNGIDNLEPLWWSLSLGACLGGNGTLIGASANLVVAGIASKEGHHISFKRYLFIGFPIMLISIIISSVYVWLRYLL</sequence>
<dbReference type="CDD" id="cd01116">
    <property type="entry name" value="P_permease"/>
    <property type="match status" value="1"/>
</dbReference>
<keyword evidence="11" id="KW-1185">Reference proteome</keyword>
<keyword evidence="5 8" id="KW-0812">Transmembrane</keyword>
<feature type="transmembrane region" description="Helical" evidence="8">
    <location>
        <begin position="177"/>
        <end position="196"/>
    </location>
</feature>
<feature type="transmembrane region" description="Helical" evidence="8">
    <location>
        <begin position="28"/>
        <end position="45"/>
    </location>
</feature>
<dbReference type="Proteomes" id="UP000267430">
    <property type="component" value="Unassembled WGS sequence"/>
</dbReference>
<comment type="subcellular location">
    <subcellularLocation>
        <location evidence="1">Cell membrane</location>
        <topology evidence="1">Multi-pass membrane protein</topology>
    </subcellularLocation>
</comment>
<feature type="transmembrane region" description="Helical" evidence="8">
    <location>
        <begin position="92"/>
        <end position="109"/>
    </location>
</feature>
<reference evidence="10 11" key="1">
    <citation type="submission" date="2018-12" db="EMBL/GenBank/DDBJ databases">
        <title>Bacillus chawlae sp. nov., Bacillus glennii sp. nov., and Bacillus saganii sp. nov. Isolated from the Vehicle Assembly Building at Kennedy Space Center where the Viking Spacecraft were Assembled.</title>
        <authorList>
            <person name="Seuylemezian A."/>
            <person name="Vaishampayan P."/>
        </authorList>
    </citation>
    <scope>NUCLEOTIDE SEQUENCE [LARGE SCALE GENOMIC DNA]</scope>
    <source>
        <strain evidence="10 11">L5</strain>
    </source>
</reference>
<comment type="similarity">
    <text evidence="2">Belongs to the CitM (TC 2.A.11) transporter family.</text>
</comment>
<keyword evidence="4" id="KW-1003">Cell membrane</keyword>
<evidence type="ECO:0000256" key="5">
    <source>
        <dbReference type="ARBA" id="ARBA00022692"/>
    </source>
</evidence>
<evidence type="ECO:0000256" key="2">
    <source>
        <dbReference type="ARBA" id="ARBA00009843"/>
    </source>
</evidence>
<dbReference type="InterPro" id="IPR004680">
    <property type="entry name" value="Cit_transptr-like_dom"/>
</dbReference>
<evidence type="ECO:0000256" key="8">
    <source>
        <dbReference type="SAM" id="Phobius"/>
    </source>
</evidence>